<accession>A0A517NF18</accession>
<keyword evidence="6" id="KW-1185">Reference proteome</keyword>
<evidence type="ECO:0000259" key="4">
    <source>
        <dbReference type="Pfam" id="PF13377"/>
    </source>
</evidence>
<feature type="domain" description="Transcriptional regulator LacI/GalR-like sensor" evidence="4">
    <location>
        <begin position="16"/>
        <end position="57"/>
    </location>
</feature>
<gene>
    <name evidence="5" type="ORF">K227x_41360</name>
</gene>
<proteinExistence type="predicted"/>
<dbReference type="EMBL" id="CP036525">
    <property type="protein sequence ID" value="QDT05733.1"/>
    <property type="molecule type" value="Genomic_DNA"/>
</dbReference>
<evidence type="ECO:0000256" key="1">
    <source>
        <dbReference type="ARBA" id="ARBA00023015"/>
    </source>
</evidence>
<dbReference type="SUPFAM" id="SSF53822">
    <property type="entry name" value="Periplasmic binding protein-like I"/>
    <property type="match status" value="1"/>
</dbReference>
<keyword evidence="3" id="KW-0804">Transcription</keyword>
<dbReference type="Proteomes" id="UP000318538">
    <property type="component" value="Chromosome"/>
</dbReference>
<dbReference type="InterPro" id="IPR046335">
    <property type="entry name" value="LacI/GalR-like_sensor"/>
</dbReference>
<dbReference type="Gene3D" id="3.40.50.2300">
    <property type="match status" value="1"/>
</dbReference>
<dbReference type="Pfam" id="PF13377">
    <property type="entry name" value="Peripla_BP_3"/>
    <property type="match status" value="1"/>
</dbReference>
<sequence>MIRKSWKRCIRKNGVAGVIHANDRVAATLLQALAKTGWRVPRQLRLVGFDDVKYASFFFDAASKQSRRAGFLAIDSLHRT</sequence>
<organism evidence="5 6">
    <name type="scientific">Rubripirellula lacrimiformis</name>
    <dbReference type="NCBI Taxonomy" id="1930273"/>
    <lineage>
        <taxon>Bacteria</taxon>
        <taxon>Pseudomonadati</taxon>
        <taxon>Planctomycetota</taxon>
        <taxon>Planctomycetia</taxon>
        <taxon>Pirellulales</taxon>
        <taxon>Pirellulaceae</taxon>
        <taxon>Rubripirellula</taxon>
    </lineage>
</organism>
<evidence type="ECO:0000313" key="6">
    <source>
        <dbReference type="Proteomes" id="UP000318538"/>
    </source>
</evidence>
<dbReference type="KEGG" id="rlc:K227x_41360"/>
<evidence type="ECO:0000256" key="2">
    <source>
        <dbReference type="ARBA" id="ARBA00023125"/>
    </source>
</evidence>
<protein>
    <submittedName>
        <fullName evidence="5">Lac repressor</fullName>
    </submittedName>
</protein>
<keyword evidence="2" id="KW-0238">DNA-binding</keyword>
<name>A0A517NF18_9BACT</name>
<dbReference type="GO" id="GO:0003677">
    <property type="term" value="F:DNA binding"/>
    <property type="evidence" value="ECO:0007669"/>
    <property type="project" value="UniProtKB-KW"/>
</dbReference>
<keyword evidence="1" id="KW-0805">Transcription regulation</keyword>
<evidence type="ECO:0000313" key="5">
    <source>
        <dbReference type="EMBL" id="QDT05733.1"/>
    </source>
</evidence>
<evidence type="ECO:0000256" key="3">
    <source>
        <dbReference type="ARBA" id="ARBA00023163"/>
    </source>
</evidence>
<reference evidence="5 6" key="1">
    <citation type="submission" date="2019-02" db="EMBL/GenBank/DDBJ databases">
        <title>Deep-cultivation of Planctomycetes and their phenomic and genomic characterization uncovers novel biology.</title>
        <authorList>
            <person name="Wiegand S."/>
            <person name="Jogler M."/>
            <person name="Boedeker C."/>
            <person name="Pinto D."/>
            <person name="Vollmers J."/>
            <person name="Rivas-Marin E."/>
            <person name="Kohn T."/>
            <person name="Peeters S.H."/>
            <person name="Heuer A."/>
            <person name="Rast P."/>
            <person name="Oberbeckmann S."/>
            <person name="Bunk B."/>
            <person name="Jeske O."/>
            <person name="Meyerdierks A."/>
            <person name="Storesund J.E."/>
            <person name="Kallscheuer N."/>
            <person name="Luecker S."/>
            <person name="Lage O.M."/>
            <person name="Pohl T."/>
            <person name="Merkel B.J."/>
            <person name="Hornburger P."/>
            <person name="Mueller R.-W."/>
            <person name="Bruemmer F."/>
            <person name="Labrenz M."/>
            <person name="Spormann A.M."/>
            <person name="Op den Camp H."/>
            <person name="Overmann J."/>
            <person name="Amann R."/>
            <person name="Jetten M.S.M."/>
            <person name="Mascher T."/>
            <person name="Medema M.H."/>
            <person name="Devos D.P."/>
            <person name="Kaster A.-K."/>
            <person name="Ovreas L."/>
            <person name="Rohde M."/>
            <person name="Galperin M.Y."/>
            <person name="Jogler C."/>
        </authorList>
    </citation>
    <scope>NUCLEOTIDE SEQUENCE [LARGE SCALE GENOMIC DNA]</scope>
    <source>
        <strain evidence="5 6">K22_7</strain>
    </source>
</reference>
<dbReference type="AlphaFoldDB" id="A0A517NF18"/>
<dbReference type="InterPro" id="IPR028082">
    <property type="entry name" value="Peripla_BP_I"/>
</dbReference>